<feature type="domain" description="Endonuclease/exonuclease/phosphatase" evidence="1">
    <location>
        <begin position="110"/>
        <end position="222"/>
    </location>
</feature>
<keyword evidence="2" id="KW-0695">RNA-directed DNA polymerase</keyword>
<reference evidence="2" key="1">
    <citation type="submission" date="2018-04" db="EMBL/GenBank/DDBJ databases">
        <title>Transcriptome assembly of Sipha flava.</title>
        <authorList>
            <person name="Scully E.D."/>
            <person name="Geib S.M."/>
            <person name="Palmer N.A."/>
            <person name="Koch K."/>
            <person name="Bradshaw J."/>
            <person name="Heng-Moss T."/>
            <person name="Sarath G."/>
        </authorList>
    </citation>
    <scope>NUCLEOTIDE SEQUENCE</scope>
</reference>
<evidence type="ECO:0000259" key="1">
    <source>
        <dbReference type="Pfam" id="PF14529"/>
    </source>
</evidence>
<protein>
    <submittedName>
        <fullName evidence="2">RNA-directed DNA polymerase from mobile element jockey</fullName>
    </submittedName>
</protein>
<evidence type="ECO:0000313" key="2">
    <source>
        <dbReference type="EMBL" id="MBY73026.1"/>
    </source>
</evidence>
<dbReference type="InterPro" id="IPR036691">
    <property type="entry name" value="Endo/exonu/phosph_ase_sf"/>
</dbReference>
<gene>
    <name evidence="2" type="primary">pol_124</name>
    <name evidence="2" type="ORF">g.64099</name>
</gene>
<dbReference type="InterPro" id="IPR005135">
    <property type="entry name" value="Endo/exonuclease/phosphatase"/>
</dbReference>
<name>A0A2S2Q5M2_9HEMI</name>
<organism evidence="2">
    <name type="scientific">Sipha flava</name>
    <name type="common">yellow sugarcane aphid</name>
    <dbReference type="NCBI Taxonomy" id="143950"/>
    <lineage>
        <taxon>Eukaryota</taxon>
        <taxon>Metazoa</taxon>
        <taxon>Ecdysozoa</taxon>
        <taxon>Arthropoda</taxon>
        <taxon>Hexapoda</taxon>
        <taxon>Insecta</taxon>
        <taxon>Pterygota</taxon>
        <taxon>Neoptera</taxon>
        <taxon>Paraneoptera</taxon>
        <taxon>Hemiptera</taxon>
        <taxon>Sternorrhyncha</taxon>
        <taxon>Aphidomorpha</taxon>
        <taxon>Aphidoidea</taxon>
        <taxon>Aphididae</taxon>
        <taxon>Sipha</taxon>
    </lineage>
</organism>
<keyword evidence="2" id="KW-0808">Transferase</keyword>
<dbReference type="EMBL" id="GGMS01003823">
    <property type="protein sequence ID" value="MBY73026.1"/>
    <property type="molecule type" value="Transcribed_RNA"/>
</dbReference>
<accession>A0A2S2Q5M2</accession>
<dbReference type="SUPFAM" id="SSF56219">
    <property type="entry name" value="DNase I-like"/>
    <property type="match status" value="1"/>
</dbReference>
<dbReference type="GO" id="GO:0003964">
    <property type="term" value="F:RNA-directed DNA polymerase activity"/>
    <property type="evidence" value="ECO:0007669"/>
    <property type="project" value="UniProtKB-KW"/>
</dbReference>
<dbReference type="Gene3D" id="3.60.10.10">
    <property type="entry name" value="Endonuclease/exonuclease/phosphatase"/>
    <property type="match status" value="1"/>
</dbReference>
<proteinExistence type="predicted"/>
<dbReference type="Pfam" id="PF14529">
    <property type="entry name" value="Exo_endo_phos_2"/>
    <property type="match status" value="1"/>
</dbReference>
<sequence>MSANNITNISTLILQFNANGLKNHINVLETVLYNKRIDIALITETHFTKYTHINIPGYKVLKTNHPDNTAQGGVAIIIKSSIVYQPLPNFCQEYLQSCALVTKINNVPVTIAAVYSPPKHKITNQIFTDYFNSINNNFIAGGDYNAKHLAWGCRVNNPRGIVLQNFISTKNYKILAPPGPTYWPTSTRKNPDILDIFVTKIPSNLNCYTENLLELNSDHSSILLTISAAPLIRLESPKLFKPSTDKNKFHDLVNQQIKLNVKLKSTNDIDHAVNNFTKLIQSAAWSSTPETLTSFHNPLLPEYIRCIIVEKRRARAIFQRTRLPSHKHKYNKLTNYLKKVLAKHKSETFNNFLSNLSPKDGSLWRATKNICKFKTSNLPIKNPDGSYVTSDADKAELFKVHLSDIFQPHPDIYSQTNTNIVEDFLNSPPYLPSNPIKHFTPNDIKYAINKYSLKKSPGFDLVTAEVARCLPNKAFIHLSHIFNSIIRLSYFPMLWKFSIIILVPKPNKPPDSITSF</sequence>
<dbReference type="AlphaFoldDB" id="A0A2S2Q5M2"/>
<dbReference type="PANTHER" id="PTHR33273:SF4">
    <property type="entry name" value="ENDONUCLEASE_EXONUCLEASE_PHOSPHATASE DOMAIN-CONTAINING PROTEIN"/>
    <property type="match status" value="1"/>
</dbReference>
<dbReference type="PANTHER" id="PTHR33273">
    <property type="entry name" value="DOMAIN-CONTAINING PROTEIN, PUTATIVE-RELATED"/>
    <property type="match status" value="1"/>
</dbReference>
<keyword evidence="2" id="KW-0548">Nucleotidyltransferase</keyword>